<keyword evidence="5" id="KW-1185">Reference proteome</keyword>
<dbReference type="Pfam" id="PF01832">
    <property type="entry name" value="Glucosaminidase"/>
    <property type="match status" value="1"/>
</dbReference>
<comment type="similarity">
    <text evidence="1">In the N-terminal section; belongs to the N-acetylmuramoyl-L-alanine amidase 2 family.</text>
</comment>
<keyword evidence="2" id="KW-0472">Membrane</keyword>
<accession>A0ABS0T775</accession>
<sequence length="258" mass="29803">MMRWIKEKPMRTIIIAILAIFFVLFIINETSLFKNDIHYTFDEAVGKQTSNGILHTQEDNGRFLEASRENVAEAMKIKHSDSDLMYMDISEPVRMSKEEVNTMLKGNGILEGHGQDFLDAQDQYDVNVIYLVSHAQVETGKGQSELANGIEQGKKRYFNFFGIGAFDRDAIETGSSYAQQAEWTTPEKAIEGGAKFIRTHYFENGQITLYQMRWNPKEPGTHQYASDIDWARNIAQQMAEYYDKYGIKKDDIRKNFYK</sequence>
<evidence type="ECO:0000256" key="1">
    <source>
        <dbReference type="ARBA" id="ARBA00006088"/>
    </source>
</evidence>
<dbReference type="SMART" id="SM00047">
    <property type="entry name" value="LYZ2"/>
    <property type="match status" value="1"/>
</dbReference>
<feature type="domain" description="Mannosyl-glycoprotein endo-beta-N-acetylglucosamidase-like" evidence="3">
    <location>
        <begin position="102"/>
        <end position="250"/>
    </location>
</feature>
<comment type="caution">
    <text evidence="4">The sequence shown here is derived from an EMBL/GenBank/DDBJ whole genome shotgun (WGS) entry which is preliminary data.</text>
</comment>
<dbReference type="InterPro" id="IPR002901">
    <property type="entry name" value="MGlyc_endo_b_GlcNAc-like_dom"/>
</dbReference>
<evidence type="ECO:0000313" key="4">
    <source>
        <dbReference type="EMBL" id="MBI5974595.1"/>
    </source>
</evidence>
<keyword evidence="2" id="KW-0812">Transmembrane</keyword>
<keyword evidence="2" id="KW-1133">Transmembrane helix</keyword>
<dbReference type="Proteomes" id="UP000751852">
    <property type="component" value="Unassembled WGS sequence"/>
</dbReference>
<reference evidence="4 5" key="1">
    <citation type="submission" date="2020-04" db="EMBL/GenBank/DDBJ databases">
        <title>Staphylococcus species from domestic dog.</title>
        <authorList>
            <person name="Paterson G.K."/>
        </authorList>
    </citation>
    <scope>NUCLEOTIDE SEQUENCE [LARGE SCALE GENOMIC DNA]</scope>
    <source>
        <strain evidence="4 5">H16/1A</strain>
    </source>
</reference>
<dbReference type="Gene3D" id="1.10.530.10">
    <property type="match status" value="1"/>
</dbReference>
<organism evidence="4 5">
    <name type="scientific">Staphylococcus canis</name>
    <dbReference type="NCBI Taxonomy" id="2724942"/>
    <lineage>
        <taxon>Bacteria</taxon>
        <taxon>Bacillati</taxon>
        <taxon>Bacillota</taxon>
        <taxon>Bacilli</taxon>
        <taxon>Bacillales</taxon>
        <taxon>Staphylococcaceae</taxon>
        <taxon>Staphylococcus</taxon>
    </lineage>
</organism>
<dbReference type="RefSeq" id="WP_198617386.1">
    <property type="nucleotide sequence ID" value="NZ_JABANU010000006.1"/>
</dbReference>
<proteinExistence type="inferred from homology"/>
<dbReference type="EMBL" id="JABANU010000006">
    <property type="protein sequence ID" value="MBI5974595.1"/>
    <property type="molecule type" value="Genomic_DNA"/>
</dbReference>
<protein>
    <submittedName>
        <fullName evidence="4">Autolysin</fullName>
    </submittedName>
</protein>
<evidence type="ECO:0000256" key="2">
    <source>
        <dbReference type="SAM" id="Phobius"/>
    </source>
</evidence>
<name>A0ABS0T775_9STAP</name>
<evidence type="ECO:0000313" key="5">
    <source>
        <dbReference type="Proteomes" id="UP000751852"/>
    </source>
</evidence>
<gene>
    <name evidence="4" type="ORF">HHH54_03150</name>
</gene>
<evidence type="ECO:0000259" key="3">
    <source>
        <dbReference type="SMART" id="SM00047"/>
    </source>
</evidence>
<feature type="transmembrane region" description="Helical" evidence="2">
    <location>
        <begin position="12"/>
        <end position="28"/>
    </location>
</feature>